<dbReference type="EMBL" id="BAAAYK010000038">
    <property type="protein sequence ID" value="GAA3354986.1"/>
    <property type="molecule type" value="Genomic_DNA"/>
</dbReference>
<proteinExistence type="predicted"/>
<reference evidence="3" key="1">
    <citation type="journal article" date="2019" name="Int. J. Syst. Evol. Microbiol.">
        <title>The Global Catalogue of Microorganisms (GCM) 10K type strain sequencing project: providing services to taxonomists for standard genome sequencing and annotation.</title>
        <authorList>
            <consortium name="The Broad Institute Genomics Platform"/>
            <consortium name="The Broad Institute Genome Sequencing Center for Infectious Disease"/>
            <person name="Wu L."/>
            <person name="Ma J."/>
        </authorList>
    </citation>
    <scope>NUCLEOTIDE SEQUENCE [LARGE SCALE GENOMIC DNA]</scope>
    <source>
        <strain evidence="3">JCM 9687</strain>
    </source>
</reference>
<dbReference type="CDD" id="cd04182">
    <property type="entry name" value="GT_2_like_f"/>
    <property type="match status" value="1"/>
</dbReference>
<dbReference type="Proteomes" id="UP001500483">
    <property type="component" value="Unassembled WGS sequence"/>
</dbReference>
<accession>A0ABP6RJC3</accession>
<feature type="domain" description="MobA-like NTP transferase" evidence="1">
    <location>
        <begin position="29"/>
        <end position="190"/>
    </location>
</feature>
<evidence type="ECO:0000259" key="1">
    <source>
        <dbReference type="Pfam" id="PF12804"/>
    </source>
</evidence>
<dbReference type="InterPro" id="IPR025877">
    <property type="entry name" value="MobA-like_NTP_Trfase"/>
</dbReference>
<dbReference type="Gene3D" id="3.90.550.10">
    <property type="entry name" value="Spore Coat Polysaccharide Biosynthesis Protein SpsA, Chain A"/>
    <property type="match status" value="1"/>
</dbReference>
<evidence type="ECO:0000313" key="2">
    <source>
        <dbReference type="EMBL" id="GAA3354986.1"/>
    </source>
</evidence>
<dbReference type="Pfam" id="PF12804">
    <property type="entry name" value="NTP_transf_3"/>
    <property type="match status" value="1"/>
</dbReference>
<keyword evidence="3" id="KW-1185">Reference proteome</keyword>
<name>A0ABP6RJC3_9PSEU</name>
<evidence type="ECO:0000313" key="3">
    <source>
        <dbReference type="Proteomes" id="UP001500483"/>
    </source>
</evidence>
<dbReference type="InterPro" id="IPR029044">
    <property type="entry name" value="Nucleotide-diphossugar_trans"/>
</dbReference>
<dbReference type="PANTHER" id="PTHR43777:SF1">
    <property type="entry name" value="MOLYBDENUM COFACTOR CYTIDYLYLTRANSFERASE"/>
    <property type="match status" value="1"/>
</dbReference>
<dbReference type="SUPFAM" id="SSF53448">
    <property type="entry name" value="Nucleotide-diphospho-sugar transferases"/>
    <property type="match status" value="1"/>
</dbReference>
<protein>
    <submittedName>
        <fullName evidence="2">Nucleotidyltransferase family protein</fullName>
    </submittedName>
</protein>
<sequence length="215" mass="22105">MNGPFDQLDRTDGPFTLLLGRVGGMRVAGVVLAAGAGRRFGMPKALVDYRGTLLVDRAARVLTEGGCAPVLVVLGAAEAEVRAAAELRGVDVVSNPDWDSGMGSSFRAGLTALAGESADVAAALFLPVDMPGVTAEAVRRVAAHAAPDALAAASLDQRRSHPVLLGRAHWRGAAATAVGDAGARGYLRDHAVTLVRCDGVSEGFDIDRPADLDRG</sequence>
<comment type="caution">
    <text evidence="2">The sequence shown here is derived from an EMBL/GenBank/DDBJ whole genome shotgun (WGS) entry which is preliminary data.</text>
</comment>
<dbReference type="PANTHER" id="PTHR43777">
    <property type="entry name" value="MOLYBDENUM COFACTOR CYTIDYLYLTRANSFERASE"/>
    <property type="match status" value="1"/>
</dbReference>
<organism evidence="2 3">
    <name type="scientific">Saccharopolyspora gregorii</name>
    <dbReference type="NCBI Taxonomy" id="33914"/>
    <lineage>
        <taxon>Bacteria</taxon>
        <taxon>Bacillati</taxon>
        <taxon>Actinomycetota</taxon>
        <taxon>Actinomycetes</taxon>
        <taxon>Pseudonocardiales</taxon>
        <taxon>Pseudonocardiaceae</taxon>
        <taxon>Saccharopolyspora</taxon>
    </lineage>
</organism>
<gene>
    <name evidence="2" type="ORF">GCM10020366_13250</name>
</gene>